<dbReference type="InterPro" id="IPR001849">
    <property type="entry name" value="PH_domain"/>
</dbReference>
<feature type="compositionally biased region" description="Basic and acidic residues" evidence="1">
    <location>
        <begin position="194"/>
        <end position="203"/>
    </location>
</feature>
<dbReference type="SUPFAM" id="SSF50729">
    <property type="entry name" value="PH domain-like"/>
    <property type="match status" value="1"/>
</dbReference>
<feature type="region of interest" description="Disordered" evidence="1">
    <location>
        <begin position="257"/>
        <end position="283"/>
    </location>
</feature>
<dbReference type="SMART" id="SM00233">
    <property type="entry name" value="PH"/>
    <property type="match status" value="1"/>
</dbReference>
<feature type="region of interest" description="Disordered" evidence="1">
    <location>
        <begin position="125"/>
        <end position="149"/>
    </location>
</feature>
<evidence type="ECO:0000259" key="2">
    <source>
        <dbReference type="PROSITE" id="PS50003"/>
    </source>
</evidence>
<feature type="compositionally biased region" description="Acidic residues" evidence="1">
    <location>
        <begin position="134"/>
        <end position="149"/>
    </location>
</feature>
<name>A0ABY7EZK7_MYAAR</name>
<dbReference type="InterPro" id="IPR011993">
    <property type="entry name" value="PH-like_dom_sf"/>
</dbReference>
<sequence length="486" mass="54930">MTDKAKQTPLKSIGAQALVELSRKCFHEKLRKKDKFRSLFRVKWSQKFVVVAHACLYIYGDEESKNYDTAFSMAVFKCVNEHKNGDRYFYLTFNDPDWEHIVFCCDSNKSQKKWMKTLKAAIDQASDSGIGHDDEAEQTDDEDSDDETDNISAMTAAKRPDTYMQINDSDVLSTALQVEPRSAVLMPQNHTRKEHRDDMDNHSKLKSTNYRLSSSSISSTDSESAYLIVSGGKESLVPTETESINTIGHVSVRLGNSPTALKKKGKSTKIPVNKHDQPTPKLSTTIRKTLPRSSQSAKLQEDMEARLHKKEHADDQTLTLKMKRAKELVNHNPDDKDENCYEDVLQGRGTHDISTDHLGNDGKHSHGQRQIKRETESTNSIGHVSGRQDNSSTALKKKGKITKIPVNVHGQPTPKLSTTISKTLPRSSQSAKLNEEMKALFHKKGNSHLTEIFVSFDESYLQIEHLYENLKRPAQKSVKRDTDKTQ</sequence>
<evidence type="ECO:0000313" key="4">
    <source>
        <dbReference type="Proteomes" id="UP001164746"/>
    </source>
</evidence>
<feature type="region of interest" description="Disordered" evidence="1">
    <location>
        <begin position="187"/>
        <end position="217"/>
    </location>
</feature>
<organism evidence="3 4">
    <name type="scientific">Mya arenaria</name>
    <name type="common">Soft-shell clam</name>
    <dbReference type="NCBI Taxonomy" id="6604"/>
    <lineage>
        <taxon>Eukaryota</taxon>
        <taxon>Metazoa</taxon>
        <taxon>Spiralia</taxon>
        <taxon>Lophotrochozoa</taxon>
        <taxon>Mollusca</taxon>
        <taxon>Bivalvia</taxon>
        <taxon>Autobranchia</taxon>
        <taxon>Heteroconchia</taxon>
        <taxon>Euheterodonta</taxon>
        <taxon>Imparidentia</taxon>
        <taxon>Neoheterodontei</taxon>
        <taxon>Myida</taxon>
        <taxon>Myoidea</taxon>
        <taxon>Myidae</taxon>
        <taxon>Mya</taxon>
    </lineage>
</organism>
<reference evidence="3" key="1">
    <citation type="submission" date="2022-11" db="EMBL/GenBank/DDBJ databases">
        <title>Centuries of genome instability and evolution in soft-shell clam transmissible cancer (bioRxiv).</title>
        <authorList>
            <person name="Hart S.F.M."/>
            <person name="Yonemitsu M.A."/>
            <person name="Giersch R.M."/>
            <person name="Beal B.F."/>
            <person name="Arriagada G."/>
            <person name="Davis B.W."/>
            <person name="Ostrander E.A."/>
            <person name="Goff S.P."/>
            <person name="Metzger M.J."/>
        </authorList>
    </citation>
    <scope>NUCLEOTIDE SEQUENCE</scope>
    <source>
        <strain evidence="3">MELC-2E11</strain>
        <tissue evidence="3">Siphon/mantle</tissue>
    </source>
</reference>
<dbReference type="Gene3D" id="2.30.29.30">
    <property type="entry name" value="Pleckstrin-homology domain (PH domain)/Phosphotyrosine-binding domain (PTB)"/>
    <property type="match status" value="1"/>
</dbReference>
<dbReference type="EMBL" id="CP111020">
    <property type="protein sequence ID" value="WAR15363.1"/>
    <property type="molecule type" value="Genomic_DNA"/>
</dbReference>
<evidence type="ECO:0000313" key="3">
    <source>
        <dbReference type="EMBL" id="WAR15363.1"/>
    </source>
</evidence>
<feature type="domain" description="PH" evidence="2">
    <location>
        <begin position="23"/>
        <end position="123"/>
    </location>
</feature>
<feature type="compositionally biased region" description="Basic and acidic residues" evidence="1">
    <location>
        <begin position="353"/>
        <end position="364"/>
    </location>
</feature>
<dbReference type="Pfam" id="PF00169">
    <property type="entry name" value="PH"/>
    <property type="match status" value="1"/>
</dbReference>
<feature type="compositionally biased region" description="Polar residues" evidence="1">
    <location>
        <begin position="377"/>
        <end position="394"/>
    </location>
</feature>
<dbReference type="PROSITE" id="PS50003">
    <property type="entry name" value="PH_DOMAIN"/>
    <property type="match status" value="1"/>
</dbReference>
<evidence type="ECO:0000256" key="1">
    <source>
        <dbReference type="SAM" id="MobiDB-lite"/>
    </source>
</evidence>
<dbReference type="Proteomes" id="UP001164746">
    <property type="component" value="Chromosome 9"/>
</dbReference>
<protein>
    <recommendedName>
        <fullName evidence="2">PH domain-containing protein</fullName>
    </recommendedName>
</protein>
<dbReference type="PANTHER" id="PTHR15126">
    <property type="entry name" value="SH3-BINDING"/>
    <property type="match status" value="1"/>
</dbReference>
<feature type="region of interest" description="Disordered" evidence="1">
    <location>
        <begin position="353"/>
        <end position="397"/>
    </location>
</feature>
<proteinExistence type="predicted"/>
<keyword evidence="4" id="KW-1185">Reference proteome</keyword>
<accession>A0ABY7EZK7</accession>
<gene>
    <name evidence="3" type="ORF">MAR_005468</name>
</gene>
<dbReference type="InterPro" id="IPR035848">
    <property type="entry name" value="SH3BP2"/>
</dbReference>
<dbReference type="PANTHER" id="PTHR15126:SF4">
    <property type="entry name" value="SH3 DOMAIN-BINDING PROTEIN 2"/>
    <property type="match status" value="1"/>
</dbReference>